<dbReference type="GO" id="GO:0016740">
    <property type="term" value="F:transferase activity"/>
    <property type="evidence" value="ECO:0007669"/>
    <property type="project" value="UniProtKB-KW"/>
</dbReference>
<protein>
    <submittedName>
        <fullName evidence="3">DUF4111 domain-containing protein</fullName>
    </submittedName>
</protein>
<dbReference type="AlphaFoldDB" id="A0A9X3RZH7"/>
<comment type="caution">
    <text evidence="3">The sequence shown here is derived from an EMBL/GenBank/DDBJ whole genome shotgun (WGS) entry which is preliminary data.</text>
</comment>
<evidence type="ECO:0000313" key="4">
    <source>
        <dbReference type="Proteomes" id="UP001149140"/>
    </source>
</evidence>
<dbReference type="SUPFAM" id="SSF81301">
    <property type="entry name" value="Nucleotidyltransferase"/>
    <property type="match status" value="1"/>
</dbReference>
<proteinExistence type="predicted"/>
<evidence type="ECO:0000256" key="1">
    <source>
        <dbReference type="ARBA" id="ARBA00022679"/>
    </source>
</evidence>
<dbReference type="Proteomes" id="UP001149140">
    <property type="component" value="Unassembled WGS sequence"/>
</dbReference>
<dbReference type="InterPro" id="IPR025184">
    <property type="entry name" value="AadA_C"/>
</dbReference>
<name>A0A9X3RZH7_9ACTN</name>
<evidence type="ECO:0000259" key="2">
    <source>
        <dbReference type="Pfam" id="PF13427"/>
    </source>
</evidence>
<dbReference type="RefSeq" id="WP_270039997.1">
    <property type="nucleotide sequence ID" value="NZ_JAPDOD010000007.1"/>
</dbReference>
<feature type="domain" description="Adenylyltransferase AadA C-terminal" evidence="2">
    <location>
        <begin position="139"/>
        <end position="230"/>
    </location>
</feature>
<reference evidence="3" key="1">
    <citation type="submission" date="2022-10" db="EMBL/GenBank/DDBJ databases">
        <title>The WGS of Solirubrobacter ginsenosidimutans DSM 21036.</title>
        <authorList>
            <person name="Jiang Z."/>
        </authorList>
    </citation>
    <scope>NUCLEOTIDE SEQUENCE</scope>
    <source>
        <strain evidence="3">DSM 21036</strain>
    </source>
</reference>
<accession>A0A9X3RZH7</accession>
<keyword evidence="1" id="KW-0808">Transferase</keyword>
<dbReference type="EMBL" id="JAPDOD010000007">
    <property type="protein sequence ID" value="MDA0160890.1"/>
    <property type="molecule type" value="Genomic_DNA"/>
</dbReference>
<dbReference type="InterPro" id="IPR043519">
    <property type="entry name" value="NT_sf"/>
</dbReference>
<sequence length="234" mass="25043">MADVAAYLAELRGRLVAQLGEELIAAWQVGSGALGDFDPARSDIDVQAVTSHRLPRERLSALAAALTAVPCPVRGVEFVLYAREDLAGARFQLNLNTGPGMGHHEGYDPDAEERFWFVLDLAIARENAASLFGPDPGTVVPELPRAMLVAAHRRSLVWWAGYDGSQAIIAACRAWAWALEGRWLSKGDAAAWAVARLEHPAPVAKALARRADPAEPAPSAAEVDAVVELVLAQI</sequence>
<evidence type="ECO:0000313" key="3">
    <source>
        <dbReference type="EMBL" id="MDA0160890.1"/>
    </source>
</evidence>
<organism evidence="3 4">
    <name type="scientific">Solirubrobacter ginsenosidimutans</name>
    <dbReference type="NCBI Taxonomy" id="490573"/>
    <lineage>
        <taxon>Bacteria</taxon>
        <taxon>Bacillati</taxon>
        <taxon>Actinomycetota</taxon>
        <taxon>Thermoleophilia</taxon>
        <taxon>Solirubrobacterales</taxon>
        <taxon>Solirubrobacteraceae</taxon>
        <taxon>Solirubrobacter</taxon>
    </lineage>
</organism>
<dbReference type="Pfam" id="PF13427">
    <property type="entry name" value="AadA_C"/>
    <property type="match status" value="1"/>
</dbReference>
<gene>
    <name evidence="3" type="ORF">OM076_11490</name>
</gene>
<keyword evidence="4" id="KW-1185">Reference proteome</keyword>